<dbReference type="SUPFAM" id="SSF51445">
    <property type="entry name" value="(Trans)glycosidases"/>
    <property type="match status" value="1"/>
</dbReference>
<sequence length="522" mass="58073">MYEVLVQQSCMTDEATDDGSSGQSPTDRNERERRRASMRETARREAEAGAARADPDERARRAAAIERTRNAAETTWTDLLPSSEAAGTVGRDDADGAGGPGVTRRQVLGALGVAGLGAAGTATVADTATAASGDLVAFQYFHETWPTITDNLSKVADKGYDAVWIQAPQQSDLTWEDQDGRNDPPLGYQPVDFTTFDSEFGTEADLQTLVDTAHSEGLEVYFDCVMNHMATGYDYDFPRFSYDDFHHDVGSIDDYDDDHQVEHGELLGLPDLAQYESSTSDYVRGELMNYMEKMASFDADGYRYDAVKHVEEKYWRDYANPKADELGMKRVGEVFSGSVDYVQTYADTGMDAFDYPLYFVLDSVFEYGDMSRLAGAGLVAQDPWHARPFVQNHDEGAPSQYHLAHAFVLTIEGFPMVYNLYPNAILDDSDVNNMVWVRKNLCGGETYFRHTSYDLAIYERYNNLLVGLNNDGSSTKTQNVYTSWANTTLHDYSGSMGDVTTDANGYVDVTVPAEDWVFYAPY</sequence>
<feature type="compositionally biased region" description="Polar residues" evidence="5">
    <location>
        <begin position="1"/>
        <end position="11"/>
    </location>
</feature>
<keyword evidence="8" id="KW-1185">Reference proteome</keyword>
<dbReference type="AlphaFoldDB" id="A0A1H8RLL5"/>
<feature type="compositionally biased region" description="Basic and acidic residues" evidence="5">
    <location>
        <begin position="27"/>
        <end position="70"/>
    </location>
</feature>
<dbReference type="InterPro" id="IPR006047">
    <property type="entry name" value="GH13_cat_dom"/>
</dbReference>
<protein>
    <submittedName>
        <fullName evidence="7">Alpha-amylase</fullName>
    </submittedName>
</protein>
<evidence type="ECO:0000256" key="1">
    <source>
        <dbReference type="ARBA" id="ARBA00008061"/>
    </source>
</evidence>
<dbReference type="GO" id="GO:0043169">
    <property type="term" value="F:cation binding"/>
    <property type="evidence" value="ECO:0007669"/>
    <property type="project" value="InterPro"/>
</dbReference>
<dbReference type="InterPro" id="IPR013780">
    <property type="entry name" value="Glyco_hydro_b"/>
</dbReference>
<accession>A0A1H8RLL5</accession>
<dbReference type="InterPro" id="IPR017853">
    <property type="entry name" value="GH"/>
</dbReference>
<dbReference type="InterPro" id="IPR006046">
    <property type="entry name" value="Alpha_amylase"/>
</dbReference>
<evidence type="ECO:0000256" key="5">
    <source>
        <dbReference type="SAM" id="MobiDB-lite"/>
    </source>
</evidence>
<evidence type="ECO:0000256" key="3">
    <source>
        <dbReference type="ARBA" id="ARBA00023277"/>
    </source>
</evidence>
<dbReference type="Gene3D" id="2.60.40.1180">
    <property type="entry name" value="Golgi alpha-mannosidase II"/>
    <property type="match status" value="1"/>
</dbReference>
<proteinExistence type="inferred from homology"/>
<evidence type="ECO:0000313" key="8">
    <source>
        <dbReference type="Proteomes" id="UP000199126"/>
    </source>
</evidence>
<organism evidence="7 8">
    <name type="scientific">Halogranum amylolyticum</name>
    <dbReference type="NCBI Taxonomy" id="660520"/>
    <lineage>
        <taxon>Archaea</taxon>
        <taxon>Methanobacteriati</taxon>
        <taxon>Methanobacteriota</taxon>
        <taxon>Stenosarchaea group</taxon>
        <taxon>Halobacteria</taxon>
        <taxon>Halobacteriales</taxon>
        <taxon>Haloferacaceae</taxon>
    </lineage>
</organism>
<dbReference type="PRINTS" id="PR00110">
    <property type="entry name" value="ALPHAAMYLASE"/>
</dbReference>
<name>A0A1H8RLL5_9EURY</name>
<dbReference type="GO" id="GO:0004556">
    <property type="term" value="F:alpha-amylase activity"/>
    <property type="evidence" value="ECO:0007669"/>
    <property type="project" value="InterPro"/>
</dbReference>
<feature type="region of interest" description="Disordered" evidence="5">
    <location>
        <begin position="1"/>
        <end position="101"/>
    </location>
</feature>
<keyword evidence="2" id="KW-0378">Hydrolase</keyword>
<gene>
    <name evidence="7" type="ORF">SAMN04487948_104100</name>
</gene>
<comment type="similarity">
    <text evidence="1">Belongs to the glycosyl hydrolase 13 family.</text>
</comment>
<dbReference type="SMART" id="SM00642">
    <property type="entry name" value="Aamy"/>
    <property type="match status" value="1"/>
</dbReference>
<feature type="domain" description="Glycosyl hydrolase family 13 catalytic" evidence="6">
    <location>
        <begin position="135"/>
        <end position="449"/>
    </location>
</feature>
<keyword evidence="3" id="KW-0119">Carbohydrate metabolism</keyword>
<evidence type="ECO:0000256" key="2">
    <source>
        <dbReference type="ARBA" id="ARBA00022801"/>
    </source>
</evidence>
<dbReference type="Pfam" id="PF00128">
    <property type="entry name" value="Alpha-amylase"/>
    <property type="match status" value="1"/>
</dbReference>
<dbReference type="GO" id="GO:0005975">
    <property type="term" value="P:carbohydrate metabolic process"/>
    <property type="evidence" value="ECO:0007669"/>
    <property type="project" value="InterPro"/>
</dbReference>
<dbReference type="Proteomes" id="UP000199126">
    <property type="component" value="Unassembled WGS sequence"/>
</dbReference>
<evidence type="ECO:0000259" key="6">
    <source>
        <dbReference type="SMART" id="SM00642"/>
    </source>
</evidence>
<reference evidence="8" key="1">
    <citation type="submission" date="2016-10" db="EMBL/GenBank/DDBJ databases">
        <authorList>
            <person name="Varghese N."/>
            <person name="Submissions S."/>
        </authorList>
    </citation>
    <scope>NUCLEOTIDE SEQUENCE [LARGE SCALE GENOMIC DNA]</scope>
    <source>
        <strain evidence="8">CGMCC 1.10121</strain>
    </source>
</reference>
<dbReference type="InterPro" id="IPR015237">
    <property type="entry name" value="Alpha-amylase_C_pro"/>
</dbReference>
<evidence type="ECO:0000256" key="4">
    <source>
        <dbReference type="ARBA" id="ARBA00023295"/>
    </source>
</evidence>
<keyword evidence="4" id="KW-0326">Glycosidase</keyword>
<dbReference type="Gene3D" id="3.20.20.80">
    <property type="entry name" value="Glycosidases"/>
    <property type="match status" value="1"/>
</dbReference>
<dbReference type="PANTHER" id="PTHR43447">
    <property type="entry name" value="ALPHA-AMYLASE"/>
    <property type="match status" value="1"/>
</dbReference>
<dbReference type="EMBL" id="FODV01000004">
    <property type="protein sequence ID" value="SEO67246.1"/>
    <property type="molecule type" value="Genomic_DNA"/>
</dbReference>
<evidence type="ECO:0000313" key="7">
    <source>
        <dbReference type="EMBL" id="SEO67246.1"/>
    </source>
</evidence>
<dbReference type="Pfam" id="PF09154">
    <property type="entry name" value="Alpha-amy_C_pro"/>
    <property type="match status" value="1"/>
</dbReference>